<evidence type="ECO:0000313" key="4">
    <source>
        <dbReference type="EMBL" id="VAW65297.1"/>
    </source>
</evidence>
<accession>A0A3B0XPX9</accession>
<comment type="subcellular location">
    <subcellularLocation>
        <location evidence="1">Endomembrane system</location>
        <topology evidence="1">Peripheral membrane protein</topology>
    </subcellularLocation>
</comment>
<dbReference type="PANTHER" id="PTHR12563">
    <property type="entry name" value="GLYCEROL-3-PHOSPHATE ACYLTRANSFERASE"/>
    <property type="match status" value="1"/>
</dbReference>
<dbReference type="AlphaFoldDB" id="A0A3B0XPX9"/>
<dbReference type="SMART" id="SM00563">
    <property type="entry name" value="PlsC"/>
    <property type="match status" value="1"/>
</dbReference>
<dbReference type="GO" id="GO:0008374">
    <property type="term" value="F:O-acyltransferase activity"/>
    <property type="evidence" value="ECO:0007669"/>
    <property type="project" value="InterPro"/>
</dbReference>
<dbReference type="Pfam" id="PF01553">
    <property type="entry name" value="Acyltransferase"/>
    <property type="match status" value="1"/>
</dbReference>
<evidence type="ECO:0000259" key="3">
    <source>
        <dbReference type="SMART" id="SM00563"/>
    </source>
</evidence>
<evidence type="ECO:0000256" key="1">
    <source>
        <dbReference type="ARBA" id="ARBA00004184"/>
    </source>
</evidence>
<feature type="transmembrane region" description="Helical" evidence="2">
    <location>
        <begin position="6"/>
        <end position="29"/>
    </location>
</feature>
<keyword evidence="4" id="KW-0808">Transferase</keyword>
<dbReference type="InterPro" id="IPR022284">
    <property type="entry name" value="GPAT/DHAPAT"/>
</dbReference>
<dbReference type="GO" id="GO:0012505">
    <property type="term" value="C:endomembrane system"/>
    <property type="evidence" value="ECO:0007669"/>
    <property type="project" value="UniProtKB-SubCell"/>
</dbReference>
<name>A0A3B0XPX9_9ZZZZ</name>
<dbReference type="InterPro" id="IPR002123">
    <property type="entry name" value="Plipid/glycerol_acylTrfase"/>
</dbReference>
<dbReference type="Pfam" id="PF19277">
    <property type="entry name" value="GPAT_C"/>
    <property type="match status" value="1"/>
</dbReference>
<proteinExistence type="predicted"/>
<sequence>MANEITLPLWIFIVLLVFAAVMVLDRLLMPGLRWVLQRRVNKVIEDVSSRLAIEIRPFQLTRRQSLIDQLVFDESVIETIKAYAEKNNMPMAVVQAKARGYASEIVPSFNAYVYFRFGYWLAKKLARLIYRVRVGFFDKNTLKDIPADASVVFVMNHRSNMDYLLVSFLVAEKTALSYAVGEWARIWPLQSLIKSMGAFFVRRNSGNSLYRKMLERYVHMSTRAGVCQAVFPEGGLTKNGILRDPKLGFLDYMLREYHADIDKEVVFVPVGINYDRVIEDRSLIRKIERGAKKRSLWFVFKTTLGFVYKMAVLSRKMRWRRFGYASVNFGTPVFVKDYCQKNNIDFSQLAQEARFEKIKTLAESLMRDIENVVPVLPVALMSEILLNNKACWKSELELKSLAVRRINELKLQGAPVNIAASACEGVLTHALDLLLGRGALEVEKNLLRADPASEVLLAYYANSISGWVDEL</sequence>
<dbReference type="EMBL" id="UOFJ01000175">
    <property type="protein sequence ID" value="VAW65297.1"/>
    <property type="molecule type" value="Genomic_DNA"/>
</dbReference>
<keyword evidence="2" id="KW-1133">Transmembrane helix</keyword>
<keyword evidence="2" id="KW-0472">Membrane</keyword>
<dbReference type="PANTHER" id="PTHR12563:SF17">
    <property type="entry name" value="DIHYDROXYACETONE PHOSPHATE ACYLTRANSFERASE"/>
    <property type="match status" value="1"/>
</dbReference>
<keyword evidence="2" id="KW-0812">Transmembrane</keyword>
<dbReference type="InterPro" id="IPR045520">
    <property type="entry name" value="GPAT/DHAPAT_C"/>
</dbReference>
<protein>
    <submittedName>
        <fullName evidence="4">Acyltransferase family protein associated with ethylmalonyl-CoA pathway</fullName>
    </submittedName>
</protein>
<organism evidence="4">
    <name type="scientific">hydrothermal vent metagenome</name>
    <dbReference type="NCBI Taxonomy" id="652676"/>
    <lineage>
        <taxon>unclassified sequences</taxon>
        <taxon>metagenomes</taxon>
        <taxon>ecological metagenomes</taxon>
    </lineage>
</organism>
<keyword evidence="4" id="KW-0012">Acyltransferase</keyword>
<feature type="domain" description="Phospholipid/glycerol acyltransferase" evidence="3">
    <location>
        <begin position="151"/>
        <end position="275"/>
    </location>
</feature>
<reference evidence="4" key="1">
    <citation type="submission" date="2018-06" db="EMBL/GenBank/DDBJ databases">
        <authorList>
            <person name="Zhirakovskaya E."/>
        </authorList>
    </citation>
    <scope>NUCLEOTIDE SEQUENCE</scope>
</reference>
<dbReference type="SUPFAM" id="SSF69593">
    <property type="entry name" value="Glycerol-3-phosphate (1)-acyltransferase"/>
    <property type="match status" value="1"/>
</dbReference>
<dbReference type="GO" id="GO:0006629">
    <property type="term" value="P:lipid metabolic process"/>
    <property type="evidence" value="ECO:0007669"/>
    <property type="project" value="InterPro"/>
</dbReference>
<evidence type="ECO:0000256" key="2">
    <source>
        <dbReference type="SAM" id="Phobius"/>
    </source>
</evidence>
<gene>
    <name evidence="4" type="ORF">MNBD_GAMMA10-142</name>
</gene>